<protein>
    <submittedName>
        <fullName evidence="3">Uncharacterized protein</fullName>
    </submittedName>
</protein>
<sequence>MRSFSAGLLLPLTIIIICCILPVHAVPPLPAEYYGNVLIDGTPAPVGTTITAFLQNTMRGQITTEVVGFYGGPGLFDPRLKVNVSEEELQTGDLLITFQIDGSPASESILFEQGTSEQFDISTGSGSVQVTGPGFTPVPVQTIQFLDNEPTDNFSSSSPASQPGESSNQIQDNSAGNTPSIRYGLETEESFVSDDGMASVKFNQDTLLFAPSGQFLDEIFLTSRSIDTLPPVEQNPSLVFTGYAYEISPERTYFNPEGVLSFHIPFERISDIISKNPQIFAYNPQVASWKDLKTGSNQFTGEISGTIYEAGVYALFVENASSIATPAPGQGNHTPSLAPIAGQAPAPAYVQPPLESIPLDFSNPMPPAQPQVVQTINTQVSTPEPLQTWEIVSDPMINDNYTALEQSSEQTPEPMEVVQSSSQKMPDLFSSVKKNLTGPVSIVIALVVLMILINAIAYLIYTRWWLIRENK</sequence>
<keyword evidence="4" id="KW-1185">Reference proteome</keyword>
<name>A0A2V2NH23_9EURY</name>
<gene>
    <name evidence="3" type="ORF">DLD82_08625</name>
</gene>
<proteinExistence type="predicted"/>
<accession>A0A2V2NH23</accession>
<dbReference type="GeneID" id="97608075"/>
<keyword evidence="2" id="KW-0472">Membrane</keyword>
<evidence type="ECO:0000256" key="2">
    <source>
        <dbReference type="SAM" id="Phobius"/>
    </source>
</evidence>
<evidence type="ECO:0000313" key="4">
    <source>
        <dbReference type="Proteomes" id="UP000245934"/>
    </source>
</evidence>
<dbReference type="Proteomes" id="UP000245934">
    <property type="component" value="Unassembled WGS sequence"/>
</dbReference>
<dbReference type="EMBL" id="QGMZ01000016">
    <property type="protein sequence ID" value="PWR74633.1"/>
    <property type="molecule type" value="Genomic_DNA"/>
</dbReference>
<feature type="region of interest" description="Disordered" evidence="1">
    <location>
        <begin position="148"/>
        <end position="181"/>
    </location>
</feature>
<feature type="transmembrane region" description="Helical" evidence="2">
    <location>
        <begin position="440"/>
        <end position="461"/>
    </location>
</feature>
<reference evidence="3 4" key="1">
    <citation type="submission" date="2018-05" db="EMBL/GenBank/DDBJ databases">
        <title>Draft genome of Methanospirillum stamsii Pt1.</title>
        <authorList>
            <person name="Dueholm M.S."/>
            <person name="Nielsen P.H."/>
            <person name="Bakmann L.F."/>
            <person name="Otzen D.E."/>
        </authorList>
    </citation>
    <scope>NUCLEOTIDE SEQUENCE [LARGE SCALE GENOMIC DNA]</scope>
    <source>
        <strain evidence="3 4">Pt1</strain>
    </source>
</reference>
<keyword evidence="2" id="KW-1133">Transmembrane helix</keyword>
<feature type="compositionally biased region" description="Low complexity" evidence="1">
    <location>
        <begin position="155"/>
        <end position="167"/>
    </location>
</feature>
<dbReference type="RefSeq" id="WP_109940713.1">
    <property type="nucleotide sequence ID" value="NZ_CP176366.1"/>
</dbReference>
<evidence type="ECO:0000256" key="1">
    <source>
        <dbReference type="SAM" id="MobiDB-lite"/>
    </source>
</evidence>
<keyword evidence="2" id="KW-0812">Transmembrane</keyword>
<feature type="compositionally biased region" description="Polar residues" evidence="1">
    <location>
        <begin position="168"/>
        <end position="180"/>
    </location>
</feature>
<evidence type="ECO:0000313" key="3">
    <source>
        <dbReference type="EMBL" id="PWR74633.1"/>
    </source>
</evidence>
<organism evidence="3 4">
    <name type="scientific">Methanospirillum stamsii</name>
    <dbReference type="NCBI Taxonomy" id="1277351"/>
    <lineage>
        <taxon>Archaea</taxon>
        <taxon>Methanobacteriati</taxon>
        <taxon>Methanobacteriota</taxon>
        <taxon>Stenosarchaea group</taxon>
        <taxon>Methanomicrobia</taxon>
        <taxon>Methanomicrobiales</taxon>
        <taxon>Methanospirillaceae</taxon>
        <taxon>Methanospirillum</taxon>
    </lineage>
</organism>
<dbReference type="AlphaFoldDB" id="A0A2V2NH23"/>
<dbReference type="OrthoDB" id="112408at2157"/>
<comment type="caution">
    <text evidence="3">The sequence shown here is derived from an EMBL/GenBank/DDBJ whole genome shotgun (WGS) entry which is preliminary data.</text>
</comment>